<reference evidence="1 2" key="1">
    <citation type="submission" date="2017-02" db="EMBL/GenBank/DDBJ databases">
        <authorList>
            <person name="Peterson S.W."/>
        </authorList>
    </citation>
    <scope>NUCLEOTIDE SEQUENCE [LARGE SCALE GENOMIC DNA]</scope>
    <source>
        <strain evidence="1 2">DSM 22899</strain>
    </source>
</reference>
<accession>A0A1T4ZXL0</accession>
<protein>
    <submittedName>
        <fullName evidence="1">Natural product</fullName>
    </submittedName>
</protein>
<name>A0A1T4ZXL0_9SPHI</name>
<evidence type="ECO:0000313" key="2">
    <source>
        <dbReference type="Proteomes" id="UP000190541"/>
    </source>
</evidence>
<dbReference type="STRING" id="623280.SAMN05660226_00260"/>
<dbReference type="EMBL" id="FUYS01000001">
    <property type="protein sequence ID" value="SKB27432.1"/>
    <property type="molecule type" value="Genomic_DNA"/>
</dbReference>
<evidence type="ECO:0000313" key="1">
    <source>
        <dbReference type="EMBL" id="SKB27432.1"/>
    </source>
</evidence>
<dbReference type="Proteomes" id="UP000190541">
    <property type="component" value="Unassembled WGS sequence"/>
</dbReference>
<sequence>MKKISFKNLSADEMLSREEMKNISGGYTCQLMSGGTFTCNAPSASDCLDVCYENNWDCFGCFEVIS</sequence>
<organism evidence="1 2">
    <name type="scientific">Parapedobacter luteus</name>
    <dbReference type="NCBI Taxonomy" id="623280"/>
    <lineage>
        <taxon>Bacteria</taxon>
        <taxon>Pseudomonadati</taxon>
        <taxon>Bacteroidota</taxon>
        <taxon>Sphingobacteriia</taxon>
        <taxon>Sphingobacteriales</taxon>
        <taxon>Sphingobacteriaceae</taxon>
        <taxon>Parapedobacter</taxon>
    </lineage>
</organism>
<dbReference type="RefSeq" id="WP_217698072.1">
    <property type="nucleotide sequence ID" value="NZ_FUYS01000001.1"/>
</dbReference>
<gene>
    <name evidence="1" type="ORF">SAMN05660226_00260</name>
</gene>
<keyword evidence="2" id="KW-1185">Reference proteome</keyword>
<dbReference type="AlphaFoldDB" id="A0A1T4ZXL0"/>
<proteinExistence type="predicted"/>